<gene>
    <name evidence="1" type="ORF">V5J35_004932</name>
</gene>
<reference evidence="1 2" key="1">
    <citation type="submission" date="2024-06" db="EMBL/GenBank/DDBJ databases">
        <title>Genomic Encyclopedia of Type Strains, Phase V (KMG-V): Genome sequencing to study the core and pangenomes of soil and plant-associated prokaryotes.</title>
        <authorList>
            <person name="Whitman W."/>
        </authorList>
    </citation>
    <scope>NUCLEOTIDE SEQUENCE [LARGE SCALE GENOMIC DNA]</scope>
    <source>
        <strain evidence="1 2">NE40</strain>
    </source>
</reference>
<evidence type="ECO:0000313" key="1">
    <source>
        <dbReference type="EMBL" id="MET4759613.1"/>
    </source>
</evidence>
<dbReference type="Proteomes" id="UP001549366">
    <property type="component" value="Unassembled WGS sequence"/>
</dbReference>
<organism evidence="1 2">
    <name type="scientific">Endozoicomonas lisbonensis</name>
    <dbReference type="NCBI Taxonomy" id="3120522"/>
    <lineage>
        <taxon>Bacteria</taxon>
        <taxon>Pseudomonadati</taxon>
        <taxon>Pseudomonadota</taxon>
        <taxon>Gammaproteobacteria</taxon>
        <taxon>Oceanospirillales</taxon>
        <taxon>Endozoicomonadaceae</taxon>
        <taxon>Endozoicomonas</taxon>
    </lineage>
</organism>
<proteinExistence type="predicted"/>
<keyword evidence="2" id="KW-1185">Reference proteome</keyword>
<dbReference type="EMBL" id="JBEWTB010000003">
    <property type="protein sequence ID" value="MET4759613.1"/>
    <property type="molecule type" value="Genomic_DNA"/>
</dbReference>
<dbReference type="RefSeq" id="WP_354011413.1">
    <property type="nucleotide sequence ID" value="NZ_JBEWTA010000002.1"/>
</dbReference>
<name>A0ABV2SRV0_9GAMM</name>
<sequence length="96" mass="10691">MNQVKSLDDIKEIIVHWSESEYINNALGCDENYDIEKKVDVSTLDKMIEPASAGVTGGYDKTSLTVMLKSGELWAKESKFYLGRCDTGLLDLLNKG</sequence>
<protein>
    <submittedName>
        <fullName evidence="1">Uncharacterized protein</fullName>
    </submittedName>
</protein>
<comment type="caution">
    <text evidence="1">The sequence shown here is derived from an EMBL/GenBank/DDBJ whole genome shotgun (WGS) entry which is preliminary data.</text>
</comment>
<evidence type="ECO:0000313" key="2">
    <source>
        <dbReference type="Proteomes" id="UP001549366"/>
    </source>
</evidence>
<accession>A0ABV2SRV0</accession>